<dbReference type="InterPro" id="IPR025586">
    <property type="entry name" value="PcfJ"/>
</dbReference>
<dbReference type="RefSeq" id="WP_105020066.1">
    <property type="nucleotide sequence ID" value="NZ_MSCM01000001.1"/>
</dbReference>
<dbReference type="OrthoDB" id="8866982at2"/>
<name>A0A2S7WVU1_9FLAO</name>
<evidence type="ECO:0000313" key="2">
    <source>
        <dbReference type="Proteomes" id="UP000239068"/>
    </source>
</evidence>
<accession>A0A2S7WVU1</accession>
<dbReference type="AlphaFoldDB" id="A0A2S7WVU1"/>
<comment type="caution">
    <text evidence="1">The sequence shown here is derived from an EMBL/GenBank/DDBJ whole genome shotgun (WGS) entry which is preliminary data.</text>
</comment>
<organism evidence="1 2">
    <name type="scientific">Polaribacter glomeratus</name>
    <dbReference type="NCBI Taxonomy" id="102"/>
    <lineage>
        <taxon>Bacteria</taxon>
        <taxon>Pseudomonadati</taxon>
        <taxon>Bacteroidota</taxon>
        <taxon>Flavobacteriia</taxon>
        <taxon>Flavobacteriales</taxon>
        <taxon>Flavobacteriaceae</taxon>
    </lineage>
</organism>
<sequence length="459" mass="54563">MNHILLTSDNTSNSVAQRFNEIEITLTSFSNKLRLLNLGIIRGIKEIKNWELYQNMTTHQFNKFLEALIQINELNLFITLERKRNQRQLEINFAKLLVICSVFNNYMNMPLINAIKKNINHDNLDPNELFSKLFNTYEVSKDFTNSASVIEDFIYNNFKNATFNNRNYIEFDYFKTYEDFTIILGIRNGKNIRKLNPTALEISKKESFYFHSQDNLLSVQNSENYIKKRIIASKLAIICEENTENEFGFNRTFTQKINLIENYLESSDTFRDTIDKYYTDIYFWKSGFRILMQSHCNPHEIQTYVDYIENQRNHLGSNFTLKGKTYKSIINQMEVWHDTITYNEIEGNPIVWGTKEEGALKTITVKDKIYEYQQIIDSFELYIEGQKKKHCVYTYLDRCVEKKIQIWRLYEKNTNYGLTMEIKNGKITQALGKFNMADHYLERNVLTVMAKRENLKIYI</sequence>
<dbReference type="Proteomes" id="UP000239068">
    <property type="component" value="Unassembled WGS sequence"/>
</dbReference>
<keyword evidence="2" id="KW-1185">Reference proteome</keyword>
<reference evidence="1 2" key="1">
    <citation type="submission" date="2016-12" db="EMBL/GenBank/DDBJ databases">
        <title>Trade-off between light-utilization and light-protection in marine flavobacteria.</title>
        <authorList>
            <person name="Kumagai Y."/>
            <person name="Yoshizawa S."/>
            <person name="Kogure K."/>
            <person name="Iwasaki W."/>
        </authorList>
    </citation>
    <scope>NUCLEOTIDE SEQUENCE [LARGE SCALE GENOMIC DNA]</scope>
    <source>
        <strain evidence="1 2">ATCC 43844</strain>
    </source>
</reference>
<protein>
    <submittedName>
        <fullName evidence="1">Uncharacterized protein</fullName>
    </submittedName>
</protein>
<dbReference type="Pfam" id="PF14284">
    <property type="entry name" value="PcfJ"/>
    <property type="match status" value="1"/>
</dbReference>
<proteinExistence type="predicted"/>
<gene>
    <name evidence="1" type="ORF">BTO16_02385</name>
</gene>
<dbReference type="EMBL" id="MSCM01000001">
    <property type="protein sequence ID" value="PQJ81491.1"/>
    <property type="molecule type" value="Genomic_DNA"/>
</dbReference>
<evidence type="ECO:0000313" key="1">
    <source>
        <dbReference type="EMBL" id="PQJ81491.1"/>
    </source>
</evidence>